<evidence type="ECO:0000259" key="15">
    <source>
        <dbReference type="PROSITE" id="PS01179"/>
    </source>
</evidence>
<dbReference type="InterPro" id="IPR048561">
    <property type="entry name" value="Dab_PTB"/>
</dbReference>
<evidence type="ECO:0000256" key="10">
    <source>
        <dbReference type="ARBA" id="ARBA00022852"/>
    </source>
</evidence>
<organism evidence="17 18">
    <name type="scientific">Liparis tanakae</name>
    <name type="common">Tanaka's snailfish</name>
    <dbReference type="NCBI Taxonomy" id="230148"/>
    <lineage>
        <taxon>Eukaryota</taxon>
        <taxon>Metazoa</taxon>
        <taxon>Chordata</taxon>
        <taxon>Craniata</taxon>
        <taxon>Vertebrata</taxon>
        <taxon>Euteleostomi</taxon>
        <taxon>Actinopterygii</taxon>
        <taxon>Neopterygii</taxon>
        <taxon>Teleostei</taxon>
        <taxon>Neoteleostei</taxon>
        <taxon>Acanthomorphata</taxon>
        <taxon>Eupercaria</taxon>
        <taxon>Perciformes</taxon>
        <taxon>Cottioidei</taxon>
        <taxon>Cottales</taxon>
        <taxon>Liparidae</taxon>
        <taxon>Liparis</taxon>
    </lineage>
</organism>
<feature type="compositionally biased region" description="Polar residues" evidence="14">
    <location>
        <begin position="1202"/>
        <end position="1216"/>
    </location>
</feature>
<dbReference type="FunFam" id="2.30.30.40:FF:000307">
    <property type="entry name" value="Predicted protein"/>
    <property type="match status" value="1"/>
</dbReference>
<dbReference type="GO" id="GO:0031640">
    <property type="term" value="P:killing of cells of another organism"/>
    <property type="evidence" value="ECO:0007669"/>
    <property type="project" value="UniProtKB-KW"/>
</dbReference>
<evidence type="ECO:0000256" key="13">
    <source>
        <dbReference type="PROSITE-ProRule" id="PRU00124"/>
    </source>
</evidence>
<evidence type="ECO:0000256" key="7">
    <source>
        <dbReference type="ARBA" id="ARBA00022525"/>
    </source>
</evidence>
<comment type="caution">
    <text evidence="17">The sequence shown here is derived from an EMBL/GenBank/DDBJ whole genome shotgun (WGS) entry which is preliminary data.</text>
</comment>
<evidence type="ECO:0000256" key="4">
    <source>
        <dbReference type="ARBA" id="ARBA00009214"/>
    </source>
</evidence>
<feature type="region of interest" description="Disordered" evidence="14">
    <location>
        <begin position="1068"/>
        <end position="1092"/>
    </location>
</feature>
<keyword evidence="5" id="KW-0217">Developmental protein</keyword>
<evidence type="ECO:0000256" key="9">
    <source>
        <dbReference type="ARBA" id="ARBA00022782"/>
    </source>
</evidence>
<feature type="region of interest" description="Disordered" evidence="14">
    <location>
        <begin position="1019"/>
        <end position="1056"/>
    </location>
</feature>
<dbReference type="InterPro" id="IPR006020">
    <property type="entry name" value="PTB/PI_dom"/>
</dbReference>
<name>A0A4Z2IVB8_9TELE</name>
<dbReference type="PROSITE" id="PS51412">
    <property type="entry name" value="MACPF_2"/>
    <property type="match status" value="1"/>
</dbReference>
<dbReference type="Pfam" id="PF21792">
    <property type="entry name" value="DAB2_SBM"/>
    <property type="match status" value="1"/>
</dbReference>
<dbReference type="GO" id="GO:0001764">
    <property type="term" value="P:neuron migration"/>
    <property type="evidence" value="ECO:0007669"/>
    <property type="project" value="TreeGrafter"/>
</dbReference>
<dbReference type="OrthoDB" id="6150863at2759"/>
<dbReference type="FunFam" id="2.30.29.30:FF:000035">
    <property type="entry name" value="Disabled homolog 2 isoform 1"/>
    <property type="match status" value="1"/>
</dbReference>
<dbReference type="Gene3D" id="4.10.400.10">
    <property type="entry name" value="Low-density Lipoprotein Receptor"/>
    <property type="match status" value="1"/>
</dbReference>
<evidence type="ECO:0000256" key="2">
    <source>
        <dbReference type="ARBA" id="ARBA00004496"/>
    </source>
</evidence>
<feature type="disulfide bond" evidence="13">
    <location>
        <begin position="541"/>
        <end position="556"/>
    </location>
</feature>
<keyword evidence="11" id="KW-0472">Membrane</keyword>
<feature type="compositionally biased region" description="Acidic residues" evidence="14">
    <location>
        <begin position="1402"/>
        <end position="1413"/>
    </location>
</feature>
<dbReference type="InterPro" id="IPR011993">
    <property type="entry name" value="PH-like_dom_sf"/>
</dbReference>
<feature type="compositionally biased region" description="Polar residues" evidence="14">
    <location>
        <begin position="233"/>
        <end position="247"/>
    </location>
</feature>
<dbReference type="CDD" id="cd01215">
    <property type="entry name" value="PTB_Dab"/>
    <property type="match status" value="1"/>
</dbReference>
<feature type="compositionally biased region" description="Basic and acidic residues" evidence="14">
    <location>
        <begin position="1249"/>
        <end position="1291"/>
    </location>
</feature>
<evidence type="ECO:0000256" key="1">
    <source>
        <dbReference type="ARBA" id="ARBA00004370"/>
    </source>
</evidence>
<evidence type="ECO:0000256" key="12">
    <source>
        <dbReference type="ARBA" id="ARBA00023157"/>
    </source>
</evidence>
<dbReference type="InterPro" id="IPR029294">
    <property type="entry name" value="hSH3"/>
</dbReference>
<evidence type="ECO:0000256" key="6">
    <source>
        <dbReference type="ARBA" id="ARBA00022490"/>
    </source>
</evidence>
<dbReference type="SUPFAM" id="SSF57424">
    <property type="entry name" value="LDL receptor-like module"/>
    <property type="match status" value="1"/>
</dbReference>
<keyword evidence="8" id="KW-0597">Phosphoprotein</keyword>
<reference evidence="17 18" key="1">
    <citation type="submission" date="2019-03" db="EMBL/GenBank/DDBJ databases">
        <title>First draft genome of Liparis tanakae, snailfish: a comprehensive survey of snailfish specific genes.</title>
        <authorList>
            <person name="Kim W."/>
            <person name="Song I."/>
            <person name="Jeong J.-H."/>
            <person name="Kim D."/>
            <person name="Kim S."/>
            <person name="Ryu S."/>
            <person name="Song J.Y."/>
            <person name="Lee S.K."/>
        </authorList>
    </citation>
    <scope>NUCLEOTIDE SEQUENCE [LARGE SCALE GENOMIC DNA]</scope>
    <source>
        <tissue evidence="17">Muscle</tissue>
    </source>
</reference>
<keyword evidence="12 13" id="KW-1015">Disulfide bond</keyword>
<feature type="region of interest" description="Disordered" evidence="14">
    <location>
        <begin position="1381"/>
        <end position="1421"/>
    </location>
</feature>
<dbReference type="SUPFAM" id="SSF50729">
    <property type="entry name" value="PH domain-like"/>
    <property type="match status" value="1"/>
</dbReference>
<dbReference type="PANTHER" id="PTHR47695">
    <property type="entry name" value="PID DOMAIN-CONTAINING PROTEIN"/>
    <property type="match status" value="1"/>
</dbReference>
<dbReference type="EMBL" id="SRLO01000046">
    <property type="protein sequence ID" value="TNN81474.1"/>
    <property type="molecule type" value="Genomic_DNA"/>
</dbReference>
<dbReference type="PROSITE" id="PS50068">
    <property type="entry name" value="LDLRA_2"/>
    <property type="match status" value="1"/>
</dbReference>
<proteinExistence type="inferred from homology"/>
<comment type="caution">
    <text evidence="13">Lacks conserved residue(s) required for the propagation of feature annotation.</text>
</comment>
<evidence type="ECO:0000313" key="17">
    <source>
        <dbReference type="EMBL" id="TNN81474.1"/>
    </source>
</evidence>
<feature type="compositionally biased region" description="Polar residues" evidence="14">
    <location>
        <begin position="1385"/>
        <end position="1401"/>
    </location>
</feature>
<feature type="domain" description="MACPF" evidence="16">
    <location>
        <begin position="559"/>
        <end position="905"/>
    </location>
</feature>
<keyword evidence="18" id="KW-1185">Reference proteome</keyword>
<dbReference type="SMART" id="SM00462">
    <property type="entry name" value="PTB"/>
    <property type="match status" value="1"/>
</dbReference>
<dbReference type="PRINTS" id="PR00764">
    <property type="entry name" value="COMPLEMENTC9"/>
</dbReference>
<evidence type="ECO:0000256" key="3">
    <source>
        <dbReference type="ARBA" id="ARBA00004613"/>
    </source>
</evidence>
<dbReference type="InterPro" id="IPR048559">
    <property type="entry name" value="DAB1/2_SBM"/>
</dbReference>
<dbReference type="InterPro" id="IPR001862">
    <property type="entry name" value="MAC_perforin"/>
</dbReference>
<keyword evidence="10" id="KW-0204">Cytolysis</keyword>
<dbReference type="PANTHER" id="PTHR47695:SF4">
    <property type="entry name" value="DISABLED HOMOLOG 1"/>
    <property type="match status" value="1"/>
</dbReference>
<sequence>MLASHHANGQDRSEAGLIKRFRGDGVRYKAKLIGIDEVTAARGDKLCQDSMMKLKVQTSGMASSARSKGEHKQRVFLTVSFGGIKIYCERSGVLMHHHSVHEISYIAKDTRDHRAFGYVCGKEGHHKFVAIKNAQSAEPLIIDLRDLFTLIYDIKQREEMEKKAQKDKHCEQAVYQTILEDEVDDPVYQYIVFEAGHEPLRGPQSEESVYQNINHFDLFGDMSTPPSMPPSPANTLDPSRSSRQQQHTAELYAPFSPTSVPSGYMTMGSVQAAQWAQQPFPGQPQTLAFPVQGPLQVAQVLPGGQPLIWSQANIFPATQQQWAAMAAYMPAQGVGVGGHAIPAAMLQGLVPITTMCHQAYDMSAPSSAIASPQHTADPGLIQRQLSLGKEGLGLDSDADEGPSTSGAGAACMESGVASAGASRLDVPMSQAGCPYEWCHRLDVPMSQAGCPYEWLDVPMSKAGCPYEWCHRLDVPMNGVTGWMSLMVSKAGCRYEWALVMQGRSLRCPVELLILCRIRPVHRMTAREPRTPSRCIPGTLQCSGEDDCGDMSDEAGCKKVRKPCRQAAEEYWGIENLAKGINILNSNLEGVVLDNRYYAGSCLPHYIEDVRFRKPYNLQQYTLQTKGSYDFTLESFESYSDYREHTMKERSTQTTVSFGFAIPGVAEFGFNFNDAKRTKTEQKIRRASSEMNSFVRAKAELELAQYMLKSDDLMLHPEFLQRLRSLPESYGYGEYRQIFRDYGTHYITEATLGGDYEHTIILNKKKLERTDYSLDDFKRCTEAGVKVGANIKGVYVSVGAHGGSCNGVLNEMGEDTLNGSMVEDFVSVVRGGSSESITALVSKKLPTPQLMGLWGEGVRFNPDFIRSTTRPLYELVTSRDFSHDATLKRNLKRALSEYLAEASPCRCAPCHNNGVSVLRDASVDSNNRFISTLEKAKKKFSRRQMLISVKTKSLQSPDYVSGDKGFPFPQKNIVEPKLPRASPVCLPPMACLSARPFCKVNHSAHRSVLDKQFGLDKVLPSVRTGDPHSSSAPRKRRPLPDLRLLGPLPSKPHRPPSVDLSCYLPPTVNEVSPGLSQTPSEEPEAEHPSVSHSGLDNLEFPDFDFLEMETADGEAVDIGALELEIFDLVSADLPVRDDCRLIGFEEPQSDLLVCDPFEPLMRTSIQDLNLGSQNIIALDPASFPEPINFSAFPELAVAEQWSQSEEVITDPLSSTQADETDLGDAESHSAAQETDNVSPADLNDGIQSHASRDRQSPPNADLKEQRKREKHRLEKEKKEQKEREKKEHEMKKKFKVTGEEEAMYHAKVMVGSKVRKNDLQVKSGDTVSIIRTTSCPKGKWLARDTNHKYGYISVMNVELNIKEMLELGKKAQAAGRGGNLEGDTVSIGSRSSSHPVLTSSFTDDSEEWACDEETLSPSSESQ</sequence>
<dbReference type="InterPro" id="IPR002172">
    <property type="entry name" value="LDrepeatLR_classA_rpt"/>
</dbReference>
<dbReference type="PROSITE" id="PS01179">
    <property type="entry name" value="PID"/>
    <property type="match status" value="1"/>
</dbReference>
<dbReference type="GO" id="GO:0005737">
    <property type="term" value="C:cytoplasm"/>
    <property type="evidence" value="ECO:0007669"/>
    <property type="project" value="UniProtKB-SubCell"/>
</dbReference>
<evidence type="ECO:0000256" key="5">
    <source>
        <dbReference type="ARBA" id="ARBA00022473"/>
    </source>
</evidence>
<dbReference type="GO" id="GO:0005576">
    <property type="term" value="C:extracellular region"/>
    <property type="evidence" value="ECO:0007669"/>
    <property type="project" value="UniProtKB-SubCell"/>
</dbReference>
<dbReference type="Gene3D" id="2.30.29.30">
    <property type="entry name" value="Pleckstrin-homology domain (PH domain)/Phosphotyrosine-binding domain (PTB)"/>
    <property type="match status" value="1"/>
</dbReference>
<dbReference type="InterPro" id="IPR020864">
    <property type="entry name" value="MACPF"/>
</dbReference>
<dbReference type="Pfam" id="PF00057">
    <property type="entry name" value="Ldl_recept_a"/>
    <property type="match status" value="1"/>
</dbReference>
<dbReference type="SUPFAM" id="SSF50044">
    <property type="entry name" value="SH3-domain"/>
    <property type="match status" value="1"/>
</dbReference>
<dbReference type="Proteomes" id="UP000314294">
    <property type="component" value="Unassembled WGS sequence"/>
</dbReference>
<evidence type="ECO:0000256" key="14">
    <source>
        <dbReference type="SAM" id="MobiDB-lite"/>
    </source>
</evidence>
<dbReference type="GO" id="GO:0005579">
    <property type="term" value="C:membrane attack complex"/>
    <property type="evidence" value="ECO:0007669"/>
    <property type="project" value="InterPro"/>
</dbReference>
<keyword evidence="9" id="KW-0221">Differentiation</keyword>
<dbReference type="Pfam" id="PF14603">
    <property type="entry name" value="hSH3"/>
    <property type="match status" value="1"/>
</dbReference>
<dbReference type="InterPro" id="IPR036028">
    <property type="entry name" value="SH3-like_dom_sf"/>
</dbReference>
<keyword evidence="6" id="KW-0963">Cytoplasm</keyword>
<dbReference type="CDD" id="cd00112">
    <property type="entry name" value="LDLa"/>
    <property type="match status" value="1"/>
</dbReference>
<evidence type="ECO:0000259" key="16">
    <source>
        <dbReference type="PROSITE" id="PS51412"/>
    </source>
</evidence>
<comment type="subcellular location">
    <subcellularLocation>
        <location evidence="2">Cytoplasm</location>
    </subcellularLocation>
    <subcellularLocation>
        <location evidence="1">Membrane</location>
    </subcellularLocation>
    <subcellularLocation>
        <location evidence="3">Secreted</location>
    </subcellularLocation>
</comment>
<keyword evidence="7" id="KW-0964">Secreted</keyword>
<dbReference type="InterPro" id="IPR036055">
    <property type="entry name" value="LDL_receptor-like_sf"/>
</dbReference>
<protein>
    <submittedName>
        <fullName evidence="17">Complement component C8 beta chain</fullName>
    </submittedName>
</protein>
<dbReference type="PROSITE" id="PS00279">
    <property type="entry name" value="MACPF_1"/>
    <property type="match status" value="1"/>
</dbReference>
<gene>
    <name evidence="17" type="primary">c8b</name>
    <name evidence="17" type="ORF">EYF80_008246</name>
</gene>
<dbReference type="SMART" id="SM00457">
    <property type="entry name" value="MACPF"/>
    <property type="match status" value="1"/>
</dbReference>
<evidence type="ECO:0000256" key="8">
    <source>
        <dbReference type="ARBA" id="ARBA00022553"/>
    </source>
</evidence>
<dbReference type="SMART" id="SM00192">
    <property type="entry name" value="LDLa"/>
    <property type="match status" value="1"/>
</dbReference>
<accession>A0A4Z2IVB8</accession>
<evidence type="ECO:0000256" key="11">
    <source>
        <dbReference type="ARBA" id="ARBA00023136"/>
    </source>
</evidence>
<feature type="region of interest" description="Disordered" evidence="14">
    <location>
        <begin position="221"/>
        <end position="247"/>
    </location>
</feature>
<dbReference type="InterPro" id="IPR020863">
    <property type="entry name" value="MACPF_CS"/>
</dbReference>
<dbReference type="GO" id="GO:0006955">
    <property type="term" value="P:immune response"/>
    <property type="evidence" value="ECO:0007669"/>
    <property type="project" value="InterPro"/>
</dbReference>
<feature type="domain" description="PID" evidence="15">
    <location>
        <begin position="23"/>
        <end position="159"/>
    </location>
</feature>
<evidence type="ECO:0000313" key="18">
    <source>
        <dbReference type="Proteomes" id="UP000314294"/>
    </source>
</evidence>
<dbReference type="Pfam" id="PF01823">
    <property type="entry name" value="MACPF"/>
    <property type="match status" value="1"/>
</dbReference>
<feature type="region of interest" description="Disordered" evidence="14">
    <location>
        <begin position="1202"/>
        <end position="1291"/>
    </location>
</feature>
<comment type="similarity">
    <text evidence="4">Belongs to the complement C6/C7/C8/C9 family.</text>
</comment>
<dbReference type="Gene3D" id="2.30.30.40">
    <property type="entry name" value="SH3 Domains"/>
    <property type="match status" value="1"/>
</dbReference>